<dbReference type="GO" id="GO:0006427">
    <property type="term" value="P:histidyl-tRNA aminoacylation"/>
    <property type="evidence" value="ECO:0007669"/>
    <property type="project" value="InterPro"/>
</dbReference>
<dbReference type="InParanoid" id="B2VV85"/>
<feature type="binding site" evidence="7">
    <location>
        <begin position="258"/>
        <end position="259"/>
    </location>
    <ligand>
        <name>L-histidine</name>
        <dbReference type="ChEBI" id="CHEBI:57595"/>
    </ligand>
</feature>
<keyword evidence="3" id="KW-0547">Nucleotide-binding</keyword>
<dbReference type="GO" id="GO:0004821">
    <property type="term" value="F:histidine-tRNA ligase activity"/>
    <property type="evidence" value="ECO:0007669"/>
    <property type="project" value="UniProtKB-EC"/>
</dbReference>
<reference evidence="10" key="1">
    <citation type="journal article" date="2013" name="G3 (Bethesda)">
        <title>Comparative genomics of a plant-pathogenic fungus, Pyrenophora tritici-repentis, reveals transduplication and the impact of repeat elements on pathogenicity and population divergence.</title>
        <authorList>
            <person name="Manning V.A."/>
            <person name="Pandelova I."/>
            <person name="Dhillon B."/>
            <person name="Wilhelm L.J."/>
            <person name="Goodwin S.B."/>
            <person name="Berlin A.M."/>
            <person name="Figueroa M."/>
            <person name="Freitag M."/>
            <person name="Hane J.K."/>
            <person name="Henrissat B."/>
            <person name="Holman W.H."/>
            <person name="Kodira C.D."/>
            <person name="Martin J."/>
            <person name="Oliver R.P."/>
            <person name="Robbertse B."/>
            <person name="Schackwitz W."/>
            <person name="Schwartz D.C."/>
            <person name="Spatafora J.W."/>
            <person name="Turgeon B.G."/>
            <person name="Yandava C."/>
            <person name="Young S."/>
            <person name="Zhou S."/>
            <person name="Zeng Q."/>
            <person name="Grigoriev I.V."/>
            <person name="Ma L.-J."/>
            <person name="Ciuffetti L.M."/>
        </authorList>
    </citation>
    <scope>NUCLEOTIDE SEQUENCE [LARGE SCALE GENOMIC DNA]</scope>
    <source>
        <strain evidence="10">Pt-1C-BFP</strain>
    </source>
</reference>
<dbReference type="GO" id="GO:0003723">
    <property type="term" value="F:RNA binding"/>
    <property type="evidence" value="ECO:0007669"/>
    <property type="project" value="TreeGrafter"/>
</dbReference>
<dbReference type="GO" id="GO:0005739">
    <property type="term" value="C:mitochondrion"/>
    <property type="evidence" value="ECO:0007669"/>
    <property type="project" value="TreeGrafter"/>
</dbReference>
<dbReference type="GeneID" id="6338536"/>
<comment type="catalytic activity">
    <reaction evidence="6">
        <text>tRNA(His) + L-histidine + ATP = L-histidyl-tRNA(His) + AMP + diphosphate + H(+)</text>
        <dbReference type="Rhea" id="RHEA:17313"/>
        <dbReference type="Rhea" id="RHEA-COMP:9665"/>
        <dbReference type="Rhea" id="RHEA-COMP:9689"/>
        <dbReference type="ChEBI" id="CHEBI:15378"/>
        <dbReference type="ChEBI" id="CHEBI:30616"/>
        <dbReference type="ChEBI" id="CHEBI:33019"/>
        <dbReference type="ChEBI" id="CHEBI:57595"/>
        <dbReference type="ChEBI" id="CHEBI:78442"/>
        <dbReference type="ChEBI" id="CHEBI:78527"/>
        <dbReference type="ChEBI" id="CHEBI:456215"/>
        <dbReference type="EC" id="6.1.1.21"/>
    </reaction>
</comment>
<accession>B2VV85</accession>
<dbReference type="HOGENOM" id="CLU_025113_4_0_1"/>
<evidence type="ECO:0000313" key="10">
    <source>
        <dbReference type="Proteomes" id="UP000001471"/>
    </source>
</evidence>
<gene>
    <name evidence="9" type="ORF">PTRG_01152</name>
</gene>
<evidence type="ECO:0000256" key="7">
    <source>
        <dbReference type="PIRSR" id="PIRSR001549-1"/>
    </source>
</evidence>
<dbReference type="InterPro" id="IPR041715">
    <property type="entry name" value="HisRS-like_core"/>
</dbReference>
<dbReference type="GO" id="GO:0005829">
    <property type="term" value="C:cytosol"/>
    <property type="evidence" value="ECO:0007669"/>
    <property type="project" value="TreeGrafter"/>
</dbReference>
<dbReference type="Gene3D" id="3.30.930.10">
    <property type="entry name" value="Bira Bifunctional Protein, Domain 2"/>
    <property type="match status" value="2"/>
</dbReference>
<dbReference type="EMBL" id="DS231615">
    <property type="protein sequence ID" value="EDU40590.1"/>
    <property type="molecule type" value="Genomic_DNA"/>
</dbReference>
<feature type="binding site" evidence="7">
    <location>
        <begin position="79"/>
        <end position="81"/>
    </location>
    <ligand>
        <name>L-histidine</name>
        <dbReference type="ChEBI" id="CHEBI:57595"/>
    </ligand>
</feature>
<feature type="binding site" evidence="7">
    <location>
        <position position="122"/>
    </location>
    <ligand>
        <name>L-histidine</name>
        <dbReference type="ChEBI" id="CHEBI:57595"/>
    </ligand>
</feature>
<keyword evidence="5" id="KW-0648">Protein biosynthesis</keyword>
<dbReference type="NCBIfam" id="TIGR00442">
    <property type="entry name" value="hisS"/>
    <property type="match status" value="1"/>
</dbReference>
<dbReference type="eggNOG" id="KOG1936">
    <property type="taxonomic scope" value="Eukaryota"/>
</dbReference>
<sequence length="431" mass="48328">MGPPIETPKGTRDWAGDDITLRNNVFDKIRNIFRLHGGTEIDTPAFERKSYLTEKYGEDTKLIYDLDEQGGAPCALRYDLTVPFARWLAMNNIRTIKRFQIGKVYRRDQPSLEKGRMREFFQCDFDYAGGQCDSMVPDAEVVCIAAEVFEALQLDVVIRINHRLILDGFFSAPEVQKEMVEKGLDVNVATKLGQYLQRDKEAGTVPRLLTLTSDPLLSANLDIQKGVEEMELLMQYLKAYGVADQVQFDLALARGLDYYTGVIYEVMLPIRKTGVSVGSIAAGGRYDDLVSMFSSHNIPCVGISFGIDRILTILKDGQQPKAQRIDSWIVIASSDKVLVQQRMALAREMRQAGISVDFDPKADKKPRKQIDIAEKSAATVAFLDLDDETPGNPRLKILTPPHKNPDIAPVVDRNNVIGQVKRHLAQAEYNS</sequence>
<dbReference type="GO" id="GO:0032543">
    <property type="term" value="P:mitochondrial translation"/>
    <property type="evidence" value="ECO:0007669"/>
    <property type="project" value="TreeGrafter"/>
</dbReference>
<dbReference type="Proteomes" id="UP000001471">
    <property type="component" value="Unassembled WGS sequence"/>
</dbReference>
<dbReference type="InterPro" id="IPR006195">
    <property type="entry name" value="aa-tRNA-synth_II"/>
</dbReference>
<keyword evidence="9" id="KW-0030">Aminoacyl-tRNA synthetase</keyword>
<evidence type="ECO:0000256" key="1">
    <source>
        <dbReference type="ARBA" id="ARBA00008226"/>
    </source>
</evidence>
<dbReference type="PIRSF" id="PIRSF001549">
    <property type="entry name" value="His-tRNA_synth"/>
    <property type="match status" value="1"/>
</dbReference>
<dbReference type="SUPFAM" id="SSF55681">
    <property type="entry name" value="Class II aaRS and biotin synthetases"/>
    <property type="match status" value="1"/>
</dbReference>
<evidence type="ECO:0000256" key="5">
    <source>
        <dbReference type="ARBA" id="ARBA00022917"/>
    </source>
</evidence>
<dbReference type="PANTHER" id="PTHR11476:SF7">
    <property type="entry name" value="HISTIDINE--TRNA LIGASE"/>
    <property type="match status" value="1"/>
</dbReference>
<dbReference type="EC" id="6.1.1.21" evidence="2"/>
<comment type="similarity">
    <text evidence="1">Belongs to the class-II aminoacyl-tRNA synthetase family.</text>
</comment>
<dbReference type="OrthoDB" id="1906957at2759"/>
<feature type="domain" description="Aminoacyl-transfer RNA synthetases class-II family profile" evidence="8">
    <location>
        <begin position="10"/>
        <end position="314"/>
    </location>
</feature>
<name>B2VV85_PYRTR</name>
<keyword evidence="4" id="KW-0067">ATP-binding</keyword>
<dbReference type="STRING" id="426418.B2VV85"/>
<evidence type="ECO:0000256" key="2">
    <source>
        <dbReference type="ARBA" id="ARBA00012815"/>
    </source>
</evidence>
<dbReference type="InterPro" id="IPR004516">
    <property type="entry name" value="HisRS/HisZ"/>
</dbReference>
<dbReference type="PANTHER" id="PTHR11476">
    <property type="entry name" value="HISTIDYL-TRNA SYNTHETASE"/>
    <property type="match status" value="1"/>
</dbReference>
<feature type="binding site" evidence="7">
    <location>
        <position position="254"/>
    </location>
    <ligand>
        <name>L-histidine</name>
        <dbReference type="ChEBI" id="CHEBI:57595"/>
    </ligand>
</feature>
<dbReference type="CDD" id="cd00773">
    <property type="entry name" value="HisRS-like_core"/>
    <property type="match status" value="1"/>
</dbReference>
<dbReference type="AlphaFoldDB" id="B2VV85"/>
<organism evidence="9 10">
    <name type="scientific">Pyrenophora tritici-repentis (strain Pt-1C-BFP)</name>
    <name type="common">Wheat tan spot fungus</name>
    <name type="synonym">Drechslera tritici-repentis</name>
    <dbReference type="NCBI Taxonomy" id="426418"/>
    <lineage>
        <taxon>Eukaryota</taxon>
        <taxon>Fungi</taxon>
        <taxon>Dikarya</taxon>
        <taxon>Ascomycota</taxon>
        <taxon>Pezizomycotina</taxon>
        <taxon>Dothideomycetes</taxon>
        <taxon>Pleosporomycetidae</taxon>
        <taxon>Pleosporales</taxon>
        <taxon>Pleosporineae</taxon>
        <taxon>Pleosporaceae</taxon>
        <taxon>Pyrenophora</taxon>
    </lineage>
</organism>
<protein>
    <recommendedName>
        <fullName evidence="2">histidine--tRNA ligase</fullName>
        <ecNumber evidence="2">6.1.1.21</ecNumber>
    </recommendedName>
</protein>
<evidence type="ECO:0000259" key="8">
    <source>
        <dbReference type="PROSITE" id="PS50862"/>
    </source>
</evidence>
<dbReference type="InterPro" id="IPR036621">
    <property type="entry name" value="Anticodon-bd_dom_sf"/>
</dbReference>
<feature type="binding site" evidence="7">
    <location>
        <position position="126"/>
    </location>
    <ligand>
        <name>L-histidine</name>
        <dbReference type="ChEBI" id="CHEBI:57595"/>
    </ligand>
</feature>
<dbReference type="KEGG" id="ptrr:6338536"/>
<dbReference type="GO" id="GO:0005524">
    <property type="term" value="F:ATP binding"/>
    <property type="evidence" value="ECO:0007669"/>
    <property type="project" value="UniProtKB-KW"/>
</dbReference>
<dbReference type="Pfam" id="PF13393">
    <property type="entry name" value="tRNA-synt_His"/>
    <property type="match status" value="1"/>
</dbReference>
<evidence type="ECO:0000256" key="4">
    <source>
        <dbReference type="ARBA" id="ARBA00022840"/>
    </source>
</evidence>
<feature type="binding site" evidence="7">
    <location>
        <position position="106"/>
    </location>
    <ligand>
        <name>L-histidine</name>
        <dbReference type="ChEBI" id="CHEBI:57595"/>
    </ligand>
</feature>
<dbReference type="OMA" id="YQIQKVW"/>
<proteinExistence type="inferred from homology"/>
<evidence type="ECO:0000256" key="3">
    <source>
        <dbReference type="ARBA" id="ARBA00022741"/>
    </source>
</evidence>
<dbReference type="InterPro" id="IPR015807">
    <property type="entry name" value="His-tRNA-ligase"/>
</dbReference>
<dbReference type="InterPro" id="IPR045864">
    <property type="entry name" value="aa-tRNA-synth_II/BPL/LPL"/>
</dbReference>
<evidence type="ECO:0000256" key="6">
    <source>
        <dbReference type="ARBA" id="ARBA00047639"/>
    </source>
</evidence>
<evidence type="ECO:0000313" key="9">
    <source>
        <dbReference type="EMBL" id="EDU40590.1"/>
    </source>
</evidence>
<keyword evidence="9" id="KW-0436">Ligase</keyword>
<dbReference type="Gene3D" id="3.40.50.800">
    <property type="entry name" value="Anticodon-binding domain"/>
    <property type="match status" value="1"/>
</dbReference>
<dbReference type="PROSITE" id="PS50862">
    <property type="entry name" value="AA_TRNA_LIGASE_II"/>
    <property type="match status" value="1"/>
</dbReference>